<dbReference type="EMBL" id="KX987999">
    <property type="protein sequence ID" value="AQN32463.1"/>
    <property type="molecule type" value="Genomic_DNA"/>
</dbReference>
<sequence>MASSKQINKVLTIGELIEWAMDTPDVGFDTKIMLGVTRKDEPMLNCPQNQYHVQMLVVSPYANELFLVNKNQ</sequence>
<accession>A0A2S0CS72</accession>
<proteinExistence type="predicted"/>
<dbReference type="Proteomes" id="UP000246806">
    <property type="component" value="Genome"/>
</dbReference>
<evidence type="ECO:0000313" key="1">
    <source>
        <dbReference type="EMBL" id="AQN32463.1"/>
    </source>
</evidence>
<gene>
    <name evidence="1" type="ORF">BCP12_042</name>
</gene>
<organism evidence="1 2">
    <name type="scientific">Bacillus phage BCP12</name>
    <dbReference type="NCBI Taxonomy" id="1913122"/>
    <lineage>
        <taxon>Viruses</taxon>
        <taxon>Duplodnaviria</taxon>
        <taxon>Heunggongvirae</taxon>
        <taxon>Uroviricota</taxon>
        <taxon>Caudoviricetes</taxon>
        <taxon>Herelleviridae</taxon>
        <taxon>Bastillevirinae</taxon>
        <taxon>Tsarbombavirus</taxon>
        <taxon>Tsarbombavirus BCP78</taxon>
    </lineage>
</organism>
<reference evidence="1 2" key="1">
    <citation type="submission" date="2016-10" db="EMBL/GenBank/DDBJ databases">
        <title>Complete Genome Sequence of Bacillus Phage BCP12.</title>
        <authorList>
            <person name="Ghosh K."/>
            <person name="Kim K.-P."/>
        </authorList>
    </citation>
    <scope>NUCLEOTIDE SEQUENCE [LARGE SCALE GENOMIC DNA]</scope>
</reference>
<protein>
    <submittedName>
        <fullName evidence="1">Uncharacterized protein</fullName>
    </submittedName>
</protein>
<name>A0A2S0CS72_9CAUD</name>
<evidence type="ECO:0000313" key="2">
    <source>
        <dbReference type="Proteomes" id="UP000246806"/>
    </source>
</evidence>